<dbReference type="OrthoDB" id="9974981at2759"/>
<protein>
    <submittedName>
        <fullName evidence="4">NAD P-binding protein</fullName>
    </submittedName>
</protein>
<dbReference type="InterPro" id="IPR051609">
    <property type="entry name" value="NmrA/Isoflavone_reductase-like"/>
</dbReference>
<reference evidence="4 5" key="1">
    <citation type="journal article" date="2012" name="Science">
        <title>The Paleozoic origin of enzymatic lignin decomposition reconstructed from 31 fungal genomes.</title>
        <authorList>
            <person name="Floudas D."/>
            <person name="Binder M."/>
            <person name="Riley R."/>
            <person name="Barry K."/>
            <person name="Blanchette R.A."/>
            <person name="Henrissat B."/>
            <person name="Martinez A.T."/>
            <person name="Otillar R."/>
            <person name="Spatafora J.W."/>
            <person name="Yadav J.S."/>
            <person name="Aerts A."/>
            <person name="Benoit I."/>
            <person name="Boyd A."/>
            <person name="Carlson A."/>
            <person name="Copeland A."/>
            <person name="Coutinho P.M."/>
            <person name="de Vries R.P."/>
            <person name="Ferreira P."/>
            <person name="Findley K."/>
            <person name="Foster B."/>
            <person name="Gaskell J."/>
            <person name="Glotzer D."/>
            <person name="Gorecki P."/>
            <person name="Heitman J."/>
            <person name="Hesse C."/>
            <person name="Hori C."/>
            <person name="Igarashi K."/>
            <person name="Jurgens J.A."/>
            <person name="Kallen N."/>
            <person name="Kersten P."/>
            <person name="Kohler A."/>
            <person name="Kuees U."/>
            <person name="Kumar T.K.A."/>
            <person name="Kuo A."/>
            <person name="LaButti K."/>
            <person name="Larrondo L.F."/>
            <person name="Lindquist E."/>
            <person name="Ling A."/>
            <person name="Lombard V."/>
            <person name="Lucas S."/>
            <person name="Lundell T."/>
            <person name="Martin R."/>
            <person name="McLaughlin D.J."/>
            <person name="Morgenstern I."/>
            <person name="Morin E."/>
            <person name="Murat C."/>
            <person name="Nagy L.G."/>
            <person name="Nolan M."/>
            <person name="Ohm R.A."/>
            <person name="Patyshakuliyeva A."/>
            <person name="Rokas A."/>
            <person name="Ruiz-Duenas F.J."/>
            <person name="Sabat G."/>
            <person name="Salamov A."/>
            <person name="Samejima M."/>
            <person name="Schmutz J."/>
            <person name="Slot J.C."/>
            <person name="St John F."/>
            <person name="Stenlid J."/>
            <person name="Sun H."/>
            <person name="Sun S."/>
            <person name="Syed K."/>
            <person name="Tsang A."/>
            <person name="Wiebenga A."/>
            <person name="Young D."/>
            <person name="Pisabarro A."/>
            <person name="Eastwood D.C."/>
            <person name="Martin F."/>
            <person name="Cullen D."/>
            <person name="Grigoriev I.V."/>
            <person name="Hibbett D.S."/>
        </authorList>
    </citation>
    <scope>NUCLEOTIDE SEQUENCE [LARGE SCALE GENOMIC DNA]</scope>
    <source>
        <strain evidence="4 5">ATCC 11539</strain>
    </source>
</reference>
<evidence type="ECO:0000313" key="4">
    <source>
        <dbReference type="EMBL" id="EPQ50339.1"/>
    </source>
</evidence>
<dbReference type="Gene3D" id="3.40.50.720">
    <property type="entry name" value="NAD(P)-binding Rossmann-like Domain"/>
    <property type="match status" value="1"/>
</dbReference>
<dbReference type="InterPro" id="IPR036291">
    <property type="entry name" value="NAD(P)-bd_dom_sf"/>
</dbReference>
<keyword evidence="1" id="KW-0521">NADP</keyword>
<dbReference type="Pfam" id="PF05368">
    <property type="entry name" value="NmrA"/>
    <property type="match status" value="1"/>
</dbReference>
<dbReference type="PANTHER" id="PTHR47706:SF9">
    <property type="entry name" value="NMRA-LIKE DOMAIN-CONTAINING PROTEIN-RELATED"/>
    <property type="match status" value="1"/>
</dbReference>
<dbReference type="InterPro" id="IPR008030">
    <property type="entry name" value="NmrA-like"/>
</dbReference>
<dbReference type="GO" id="GO:0016491">
    <property type="term" value="F:oxidoreductase activity"/>
    <property type="evidence" value="ECO:0007669"/>
    <property type="project" value="UniProtKB-KW"/>
</dbReference>
<dbReference type="OMA" id="PYEMFIA"/>
<organism evidence="4 5">
    <name type="scientific">Gloeophyllum trabeum (strain ATCC 11539 / FP-39264 / Madison 617)</name>
    <name type="common">Brown rot fungus</name>
    <dbReference type="NCBI Taxonomy" id="670483"/>
    <lineage>
        <taxon>Eukaryota</taxon>
        <taxon>Fungi</taxon>
        <taxon>Dikarya</taxon>
        <taxon>Basidiomycota</taxon>
        <taxon>Agaricomycotina</taxon>
        <taxon>Agaricomycetes</taxon>
        <taxon>Gloeophyllales</taxon>
        <taxon>Gloeophyllaceae</taxon>
        <taxon>Gloeophyllum</taxon>
    </lineage>
</organism>
<accession>S7RD36</accession>
<dbReference type="KEGG" id="gtr:GLOTRDRAFT_82370"/>
<feature type="domain" description="NmrA-like" evidence="3">
    <location>
        <begin position="9"/>
        <end position="279"/>
    </location>
</feature>
<gene>
    <name evidence="4" type="ORF">GLOTRDRAFT_82370</name>
</gene>
<dbReference type="GeneID" id="19309165"/>
<evidence type="ECO:0000256" key="1">
    <source>
        <dbReference type="ARBA" id="ARBA00022857"/>
    </source>
</evidence>
<dbReference type="Proteomes" id="UP000030669">
    <property type="component" value="Unassembled WGS sequence"/>
</dbReference>
<dbReference type="Gene3D" id="3.90.25.10">
    <property type="entry name" value="UDP-galactose 4-epimerase, domain 1"/>
    <property type="match status" value="1"/>
</dbReference>
<dbReference type="eggNOG" id="ENOG502S1FN">
    <property type="taxonomic scope" value="Eukaryota"/>
</dbReference>
<dbReference type="AlphaFoldDB" id="S7RD36"/>
<keyword evidence="2" id="KW-0560">Oxidoreductase</keyword>
<dbReference type="RefSeq" id="XP_007871174.1">
    <property type="nucleotide sequence ID" value="XM_007872983.1"/>
</dbReference>
<dbReference type="SUPFAM" id="SSF51735">
    <property type="entry name" value="NAD(P)-binding Rossmann-fold domains"/>
    <property type="match status" value="1"/>
</dbReference>
<dbReference type="STRING" id="670483.S7RD36"/>
<name>S7RD36_GLOTA</name>
<evidence type="ECO:0000256" key="2">
    <source>
        <dbReference type="ARBA" id="ARBA00023002"/>
    </source>
</evidence>
<dbReference type="EMBL" id="KB469317">
    <property type="protein sequence ID" value="EPQ50339.1"/>
    <property type="molecule type" value="Genomic_DNA"/>
</dbReference>
<dbReference type="PANTHER" id="PTHR47706">
    <property type="entry name" value="NMRA-LIKE FAMILY PROTEIN"/>
    <property type="match status" value="1"/>
</dbReference>
<proteinExistence type="predicted"/>
<evidence type="ECO:0000313" key="5">
    <source>
        <dbReference type="Proteomes" id="UP000030669"/>
    </source>
</evidence>
<evidence type="ECO:0000259" key="3">
    <source>
        <dbReference type="Pfam" id="PF05368"/>
    </source>
</evidence>
<dbReference type="HOGENOM" id="CLU_044876_6_1_1"/>
<keyword evidence="5" id="KW-1185">Reference proteome</keyword>
<sequence>MSGFKHFAIQGAGNIGVFLAEELLKLKKEGTIERVVILTRGSSSGRDTLSQLAAQGATIAAVDYTSAPSLTSALVGIDVVISTVGGAALATQEPLAAAAKAANVKLFVPSEYGVVTQGRTEGILAYKNTLHRKLEELKLPYALFYTGPFADFIFNPTFGWDRPNGKITIAGEGKTPVSWTTRRDIARFIAYVTTRLSPDQLYWKEFPIEGDRKTLNEVAEAYLAKTGKKYEVTHTPRSELEAALKENPNNFVAWLKLAWEQGEGLTAKTPEETANKLYPDWNPTPVVDALIATDP</sequence>